<dbReference type="Pfam" id="PF17172">
    <property type="entry name" value="GST_N_4"/>
    <property type="match status" value="1"/>
</dbReference>
<dbReference type="InterPro" id="IPR026928">
    <property type="entry name" value="FAX/IsoI-like"/>
</dbReference>
<evidence type="ECO:0000259" key="4">
    <source>
        <dbReference type="Pfam" id="PF17172"/>
    </source>
</evidence>
<dbReference type="SFLD" id="SFLDS00019">
    <property type="entry name" value="Glutathione_Transferase_(cytos"/>
    <property type="match status" value="1"/>
</dbReference>
<dbReference type="OMA" id="QFPRTGC"/>
<evidence type="ECO:0000313" key="6">
    <source>
        <dbReference type="Proteomes" id="UP000198287"/>
    </source>
</evidence>
<dbReference type="InterPro" id="IPR036249">
    <property type="entry name" value="Thioredoxin-like_sf"/>
</dbReference>
<dbReference type="InterPro" id="IPR036282">
    <property type="entry name" value="Glutathione-S-Trfase_C_sf"/>
</dbReference>
<dbReference type="InterPro" id="IPR050931">
    <property type="entry name" value="Mito_Protein_Transport_Metaxin"/>
</dbReference>
<dbReference type="Gene3D" id="1.20.1050.10">
    <property type="match status" value="1"/>
</dbReference>
<dbReference type="SFLD" id="SFLDG01180">
    <property type="entry name" value="SUF1"/>
    <property type="match status" value="1"/>
</dbReference>
<name>A0A226DYJ2_FOLCA</name>
<dbReference type="GO" id="GO:0005737">
    <property type="term" value="C:cytoplasm"/>
    <property type="evidence" value="ECO:0007669"/>
    <property type="project" value="TreeGrafter"/>
</dbReference>
<sequence length="294" mass="34162">MFLLLSLLSATGLSTTTLVTIFALLLGTYFVLFPQINRKWQERKWKKWSNTPKDLVIMHAIFRGRTVPHPSPFVLKLETYLRMAKIPYKADISIIDAWGPKSRFPWISINGQHLGDSQLAIEYLNKKFEVKLGHEYSKSELAIGAVVRVMVDDHLFWAIPMERFVYAPYHRLAEVMGSHLPKWVIWIYYKVLQGQVIKRSKGHGIGLNPQEEVQRLTQDDLKHLSTILGQRKFLLGEYPSEYDCTVFGHLAQAMWGLPGSSFEKAVKEEFPNLKEYCLRIKETYYPDWDEVVDK</sequence>
<dbReference type="InterPro" id="IPR040079">
    <property type="entry name" value="Glutathione_S-Trfase"/>
</dbReference>
<comment type="similarity">
    <text evidence="1">Belongs to the FAX family.</text>
</comment>
<keyword evidence="2" id="KW-0472">Membrane</keyword>
<evidence type="ECO:0000259" key="3">
    <source>
        <dbReference type="Pfam" id="PF17171"/>
    </source>
</evidence>
<evidence type="ECO:0000256" key="1">
    <source>
        <dbReference type="ARBA" id="ARBA00006475"/>
    </source>
</evidence>
<dbReference type="SUPFAM" id="SSF52833">
    <property type="entry name" value="Thioredoxin-like"/>
    <property type="match status" value="1"/>
</dbReference>
<dbReference type="Pfam" id="PF17171">
    <property type="entry name" value="GST_C_6"/>
    <property type="match status" value="1"/>
</dbReference>
<feature type="domain" description="Thioredoxin-like fold" evidence="4">
    <location>
        <begin position="72"/>
        <end position="166"/>
    </location>
</feature>
<dbReference type="SUPFAM" id="SSF47616">
    <property type="entry name" value="GST C-terminal domain-like"/>
    <property type="match status" value="1"/>
</dbReference>
<protein>
    <submittedName>
        <fullName evidence="5">Failed axon connections</fullName>
    </submittedName>
</protein>
<dbReference type="AlphaFoldDB" id="A0A226DYJ2"/>
<dbReference type="Proteomes" id="UP000198287">
    <property type="component" value="Unassembled WGS sequence"/>
</dbReference>
<keyword evidence="2" id="KW-1133">Transmembrane helix</keyword>
<proteinExistence type="inferred from homology"/>
<dbReference type="OrthoDB" id="5809458at2759"/>
<evidence type="ECO:0000313" key="5">
    <source>
        <dbReference type="EMBL" id="OXA50522.1"/>
    </source>
</evidence>
<dbReference type="PANTHER" id="PTHR12289:SF41">
    <property type="entry name" value="FAILED AXON CONNECTIONS-RELATED"/>
    <property type="match status" value="1"/>
</dbReference>
<dbReference type="SFLD" id="SFLDG01200">
    <property type="entry name" value="SUF1.1"/>
    <property type="match status" value="1"/>
</dbReference>
<dbReference type="InterPro" id="IPR012336">
    <property type="entry name" value="Thioredoxin-like_fold"/>
</dbReference>
<organism evidence="5 6">
    <name type="scientific">Folsomia candida</name>
    <name type="common">Springtail</name>
    <dbReference type="NCBI Taxonomy" id="158441"/>
    <lineage>
        <taxon>Eukaryota</taxon>
        <taxon>Metazoa</taxon>
        <taxon>Ecdysozoa</taxon>
        <taxon>Arthropoda</taxon>
        <taxon>Hexapoda</taxon>
        <taxon>Collembola</taxon>
        <taxon>Entomobryomorpha</taxon>
        <taxon>Isotomoidea</taxon>
        <taxon>Isotomidae</taxon>
        <taxon>Proisotominae</taxon>
        <taxon>Folsomia</taxon>
    </lineage>
</organism>
<dbReference type="InterPro" id="IPR033468">
    <property type="entry name" value="Metaxin_GST"/>
</dbReference>
<gene>
    <name evidence="5" type="ORF">Fcan01_15285</name>
</gene>
<dbReference type="PANTHER" id="PTHR12289">
    <property type="entry name" value="METAXIN RELATED"/>
    <property type="match status" value="1"/>
</dbReference>
<evidence type="ECO:0000256" key="2">
    <source>
        <dbReference type="SAM" id="Phobius"/>
    </source>
</evidence>
<keyword evidence="6" id="KW-1185">Reference proteome</keyword>
<comment type="caution">
    <text evidence="5">The sequence shown here is derived from an EMBL/GenBank/DDBJ whole genome shotgun (WGS) entry which is preliminary data.</text>
</comment>
<feature type="domain" description="Metaxin glutathione S-transferase" evidence="3">
    <location>
        <begin position="218"/>
        <end position="280"/>
    </location>
</feature>
<accession>A0A226DYJ2</accession>
<feature type="transmembrane region" description="Helical" evidence="2">
    <location>
        <begin position="12"/>
        <end position="33"/>
    </location>
</feature>
<keyword evidence="2" id="KW-0812">Transmembrane</keyword>
<dbReference type="CDD" id="cd03193">
    <property type="entry name" value="GST_C_Metaxin"/>
    <property type="match status" value="1"/>
</dbReference>
<reference evidence="5 6" key="1">
    <citation type="submission" date="2015-12" db="EMBL/GenBank/DDBJ databases">
        <title>The genome of Folsomia candida.</title>
        <authorList>
            <person name="Faddeeva A."/>
            <person name="Derks M.F."/>
            <person name="Anvar Y."/>
            <person name="Smit S."/>
            <person name="Van Straalen N."/>
            <person name="Roelofs D."/>
        </authorList>
    </citation>
    <scope>NUCLEOTIDE SEQUENCE [LARGE SCALE GENOMIC DNA]</scope>
    <source>
        <strain evidence="5 6">VU population</strain>
        <tissue evidence="5">Whole body</tissue>
    </source>
</reference>
<dbReference type="EMBL" id="LNIX01000009">
    <property type="protein sequence ID" value="OXA50522.1"/>
    <property type="molecule type" value="Genomic_DNA"/>
</dbReference>